<protein>
    <recommendedName>
        <fullName evidence="5">Phosphoglycerate mutase</fullName>
    </recommendedName>
</protein>
<dbReference type="CDD" id="cd07067">
    <property type="entry name" value="HP_PGM_like"/>
    <property type="match status" value="1"/>
</dbReference>
<dbReference type="InterPro" id="IPR013078">
    <property type="entry name" value="His_Pase_superF_clade-1"/>
</dbReference>
<name>A0AAD7U6U2_9STRA</name>
<evidence type="ECO:0000256" key="2">
    <source>
        <dbReference type="ARBA" id="ARBA00023235"/>
    </source>
</evidence>
<keyword evidence="4" id="KW-1185">Reference proteome</keyword>
<dbReference type="InterPro" id="IPR029033">
    <property type="entry name" value="His_PPase_superfam"/>
</dbReference>
<dbReference type="GO" id="GO:0005737">
    <property type="term" value="C:cytoplasm"/>
    <property type="evidence" value="ECO:0007669"/>
    <property type="project" value="TreeGrafter"/>
</dbReference>
<dbReference type="GO" id="GO:0016791">
    <property type="term" value="F:phosphatase activity"/>
    <property type="evidence" value="ECO:0007669"/>
    <property type="project" value="TreeGrafter"/>
</dbReference>
<dbReference type="PROSITE" id="PS00175">
    <property type="entry name" value="PG_MUTASE"/>
    <property type="match status" value="1"/>
</dbReference>
<dbReference type="InterPro" id="IPR001345">
    <property type="entry name" value="PG/BPGM_mutase_AS"/>
</dbReference>
<dbReference type="AlphaFoldDB" id="A0AAD7U6U2"/>
<evidence type="ECO:0000313" key="4">
    <source>
        <dbReference type="Proteomes" id="UP001230188"/>
    </source>
</evidence>
<reference evidence="3" key="1">
    <citation type="submission" date="2023-01" db="EMBL/GenBank/DDBJ databases">
        <title>Metagenome sequencing of chrysophaentin producing Chrysophaeum taylorii.</title>
        <authorList>
            <person name="Davison J."/>
            <person name="Bewley C."/>
        </authorList>
    </citation>
    <scope>NUCLEOTIDE SEQUENCE</scope>
    <source>
        <strain evidence="3">NIES-1699</strain>
    </source>
</reference>
<dbReference type="Gene3D" id="3.40.50.1240">
    <property type="entry name" value="Phosphoglycerate mutase-like"/>
    <property type="match status" value="1"/>
</dbReference>
<dbReference type="PANTHER" id="PTHR48100">
    <property type="entry name" value="BROAD-SPECIFICITY PHOSPHATASE YOR283W-RELATED"/>
    <property type="match status" value="1"/>
</dbReference>
<dbReference type="Proteomes" id="UP001230188">
    <property type="component" value="Unassembled WGS sequence"/>
</dbReference>
<sequence>MGLGRWLPLVRLMSVSSSKECGFRLRVALVRHGESMNNVHEAVSHAAYRANRSADPDLSPRGREQAVVLGRWLASAEKASSLGLHPVTELVVSPVRRTLLTMAPLARELGMRARVDCELFEAGGIYEANAEYTVFEGRGGMTRAEMQEAHPTYVLPEEVGVDGWYKGVTKESDDECRERAARVIQRVKERARTLRQDEQIVLVVHYDFINACLDALLLPHAKGPFDRWKVYNTAITVVDLDANGEPSIVAFNAIPHILHADNASLVSGFPL</sequence>
<dbReference type="EMBL" id="JAQMWT010000616">
    <property type="protein sequence ID" value="KAJ8598915.1"/>
    <property type="molecule type" value="Genomic_DNA"/>
</dbReference>
<dbReference type="InterPro" id="IPR050275">
    <property type="entry name" value="PGM_Phosphatase"/>
</dbReference>
<evidence type="ECO:0000256" key="1">
    <source>
        <dbReference type="ARBA" id="ARBA00023152"/>
    </source>
</evidence>
<dbReference type="Pfam" id="PF00300">
    <property type="entry name" value="His_Phos_1"/>
    <property type="match status" value="1"/>
</dbReference>
<gene>
    <name evidence="3" type="ORF">CTAYLR_010232</name>
</gene>
<organism evidence="3 4">
    <name type="scientific">Chrysophaeum taylorii</name>
    <dbReference type="NCBI Taxonomy" id="2483200"/>
    <lineage>
        <taxon>Eukaryota</taxon>
        <taxon>Sar</taxon>
        <taxon>Stramenopiles</taxon>
        <taxon>Ochrophyta</taxon>
        <taxon>Pelagophyceae</taxon>
        <taxon>Pelagomonadales</taxon>
        <taxon>Pelagomonadaceae</taxon>
        <taxon>Chrysophaeum</taxon>
    </lineage>
</organism>
<dbReference type="PANTHER" id="PTHR48100:SF1">
    <property type="entry name" value="HISTIDINE PHOSPHATASE FAMILY PROTEIN-RELATED"/>
    <property type="match status" value="1"/>
</dbReference>
<proteinExistence type="predicted"/>
<keyword evidence="2" id="KW-0413">Isomerase</keyword>
<evidence type="ECO:0000313" key="3">
    <source>
        <dbReference type="EMBL" id="KAJ8598915.1"/>
    </source>
</evidence>
<accession>A0AAD7U6U2</accession>
<comment type="caution">
    <text evidence="3">The sequence shown here is derived from an EMBL/GenBank/DDBJ whole genome shotgun (WGS) entry which is preliminary data.</text>
</comment>
<evidence type="ECO:0008006" key="5">
    <source>
        <dbReference type="Google" id="ProtNLM"/>
    </source>
</evidence>
<dbReference type="SMART" id="SM00855">
    <property type="entry name" value="PGAM"/>
    <property type="match status" value="1"/>
</dbReference>
<keyword evidence="1" id="KW-0324">Glycolysis</keyword>
<dbReference type="SUPFAM" id="SSF53254">
    <property type="entry name" value="Phosphoglycerate mutase-like"/>
    <property type="match status" value="1"/>
</dbReference>